<dbReference type="Pfam" id="PF00379">
    <property type="entry name" value="Chitin_bind_4"/>
    <property type="match status" value="1"/>
</dbReference>
<feature type="compositionally biased region" description="Low complexity" evidence="3">
    <location>
        <begin position="223"/>
        <end position="233"/>
    </location>
</feature>
<dbReference type="Pfam" id="PF00011">
    <property type="entry name" value="HSP20"/>
    <property type="match status" value="1"/>
</dbReference>
<feature type="compositionally biased region" description="Low complexity" evidence="3">
    <location>
        <begin position="371"/>
        <end position="384"/>
    </location>
</feature>
<evidence type="ECO:0000313" key="5">
    <source>
        <dbReference type="EMBL" id="KAH7644223.1"/>
    </source>
</evidence>
<evidence type="ECO:0000256" key="1">
    <source>
        <dbReference type="ARBA" id="ARBA00022460"/>
    </source>
</evidence>
<feature type="region of interest" description="Disordered" evidence="3">
    <location>
        <begin position="358"/>
        <end position="384"/>
    </location>
</feature>
<organism evidence="5">
    <name type="scientific">Dermatophagoides farinae</name>
    <name type="common">American house dust mite</name>
    <dbReference type="NCBI Taxonomy" id="6954"/>
    <lineage>
        <taxon>Eukaryota</taxon>
        <taxon>Metazoa</taxon>
        <taxon>Ecdysozoa</taxon>
        <taxon>Arthropoda</taxon>
        <taxon>Chelicerata</taxon>
        <taxon>Arachnida</taxon>
        <taxon>Acari</taxon>
        <taxon>Acariformes</taxon>
        <taxon>Sarcoptiformes</taxon>
        <taxon>Astigmata</taxon>
        <taxon>Psoroptidia</taxon>
        <taxon>Analgoidea</taxon>
        <taxon>Pyroglyphidae</taxon>
        <taxon>Dermatophagoidinae</taxon>
        <taxon>Dermatophagoides</taxon>
    </lineage>
</organism>
<dbReference type="EMBL" id="SDOV01000002">
    <property type="protein sequence ID" value="KAH7644223.1"/>
    <property type="molecule type" value="Genomic_DNA"/>
</dbReference>
<feature type="domain" description="SHSP" evidence="4">
    <location>
        <begin position="74"/>
        <end position="136"/>
    </location>
</feature>
<dbReference type="Gene3D" id="2.60.40.790">
    <property type="match status" value="1"/>
</dbReference>
<dbReference type="InterPro" id="IPR051217">
    <property type="entry name" value="Insect_Cuticle_Struc_Prot"/>
</dbReference>
<dbReference type="PROSITE" id="PS00233">
    <property type="entry name" value="CHIT_BIND_RR_1"/>
    <property type="match status" value="1"/>
</dbReference>
<dbReference type="Proteomes" id="UP000828236">
    <property type="component" value="Unassembled WGS sequence"/>
</dbReference>
<feature type="region of interest" description="Disordered" evidence="3">
    <location>
        <begin position="172"/>
        <end position="242"/>
    </location>
</feature>
<dbReference type="InterPro" id="IPR031311">
    <property type="entry name" value="CHIT_BIND_RR_consensus"/>
</dbReference>
<reference evidence="5" key="2">
    <citation type="journal article" date="2021" name="World Allergy Organ. J.">
        <title>Chromosome-level assembly of Dermatophagoides farinae genome and transcriptome reveals two novel allergens Der f 37 and Der f 39.</title>
        <authorList>
            <person name="Chen J."/>
            <person name="Cai Z."/>
            <person name="Fan D."/>
            <person name="Hu J."/>
            <person name="Hou Y."/>
            <person name="He Y."/>
            <person name="Zhang Z."/>
            <person name="Zhao Z."/>
            <person name="Gao P."/>
            <person name="Hu W."/>
            <person name="Sun J."/>
            <person name="Li J."/>
            <person name="Ji K."/>
        </authorList>
    </citation>
    <scope>NUCLEOTIDE SEQUENCE</scope>
    <source>
        <strain evidence="5">JKM2019</strain>
    </source>
</reference>
<feature type="compositionally biased region" description="Low complexity" evidence="3">
    <location>
        <begin position="259"/>
        <end position="268"/>
    </location>
</feature>
<dbReference type="InterPro" id="IPR002068">
    <property type="entry name" value="A-crystallin/Hsp20_dom"/>
</dbReference>
<reference evidence="5" key="1">
    <citation type="submission" date="2020-06" db="EMBL/GenBank/DDBJ databases">
        <authorList>
            <person name="Ji K."/>
            <person name="Li J."/>
        </authorList>
    </citation>
    <scope>NUCLEOTIDE SEQUENCE</scope>
    <source>
        <strain evidence="5">JKM2019</strain>
        <tissue evidence="5">Whole body</tissue>
    </source>
</reference>
<sequence length="384" mass="41889">MAHRLHSSARRVSLPQLTFAANFYNNPFINKNFRRQSSASMETEECLSTLLAKDGDHHLESGENQLKQLGEILIRPSKFQLILDVIELSPDDLKVRAFRKGFLVSAAHREKLDNGKEYVTNHFYREYILPKAIRPEEFIIIAVTIAVMVINVSAQKGRSYVNPALSPGRKAFAKSPTRPLVPPPRISQTPIDSNSLLSTAQLRPAAPAPVPAPVKAIGGTKLPRPNAAVAAPVPRRPIPSRPIVQAPAPAPAIKIPVRPSTSAAVAAPVRDRDDDNQHPAPEPYSFSYAVNDEESGAQLTREERQDAGGNIVGFYHIMDAEGRRRRVDYTAGPDGFKATISSNEEGLINRDSADAAFSVEEVPEERQNSVAASAQAAARGRPQA</sequence>
<protein>
    <recommendedName>
        <fullName evidence="4">SHSP domain-containing protein</fullName>
    </recommendedName>
</protein>
<dbReference type="AlphaFoldDB" id="A0A9D4P514"/>
<comment type="caution">
    <text evidence="5">The sequence shown here is derived from an EMBL/GenBank/DDBJ whole genome shotgun (WGS) entry which is preliminary data.</text>
</comment>
<evidence type="ECO:0000259" key="4">
    <source>
        <dbReference type="Pfam" id="PF00011"/>
    </source>
</evidence>
<dbReference type="PROSITE" id="PS51155">
    <property type="entry name" value="CHIT_BIND_RR_2"/>
    <property type="match status" value="1"/>
</dbReference>
<keyword evidence="1 2" id="KW-0193">Cuticle</keyword>
<dbReference type="GO" id="GO:0031012">
    <property type="term" value="C:extracellular matrix"/>
    <property type="evidence" value="ECO:0007669"/>
    <property type="project" value="TreeGrafter"/>
</dbReference>
<evidence type="ECO:0000256" key="2">
    <source>
        <dbReference type="PROSITE-ProRule" id="PRU00497"/>
    </source>
</evidence>
<proteinExistence type="predicted"/>
<name>A0A9D4P514_DERFA</name>
<dbReference type="PANTHER" id="PTHR12236:SF95">
    <property type="entry name" value="CUTICULAR PROTEIN 76BD, ISOFORM C-RELATED"/>
    <property type="match status" value="1"/>
</dbReference>
<accession>A0A9D4P514</accession>
<gene>
    <name evidence="5" type="ORF">HUG17_6585</name>
</gene>
<dbReference type="GO" id="GO:0005615">
    <property type="term" value="C:extracellular space"/>
    <property type="evidence" value="ECO:0007669"/>
    <property type="project" value="TreeGrafter"/>
</dbReference>
<dbReference type="GO" id="GO:0042302">
    <property type="term" value="F:structural constituent of cuticle"/>
    <property type="evidence" value="ECO:0007669"/>
    <property type="project" value="UniProtKB-UniRule"/>
</dbReference>
<dbReference type="InterPro" id="IPR008978">
    <property type="entry name" value="HSP20-like_chaperone"/>
</dbReference>
<dbReference type="CDD" id="cd06526">
    <property type="entry name" value="metazoan_ACD"/>
    <property type="match status" value="1"/>
</dbReference>
<dbReference type="InterPro" id="IPR000618">
    <property type="entry name" value="Insect_cuticle"/>
</dbReference>
<dbReference type="PANTHER" id="PTHR12236">
    <property type="entry name" value="STRUCTURAL CONTITUENT OF CUTICLE"/>
    <property type="match status" value="1"/>
</dbReference>
<feature type="compositionally biased region" description="Polar residues" evidence="3">
    <location>
        <begin position="186"/>
        <end position="201"/>
    </location>
</feature>
<evidence type="ECO:0000256" key="3">
    <source>
        <dbReference type="SAM" id="MobiDB-lite"/>
    </source>
</evidence>
<feature type="region of interest" description="Disordered" evidence="3">
    <location>
        <begin position="259"/>
        <end position="296"/>
    </location>
</feature>